<dbReference type="GO" id="GO:0007154">
    <property type="term" value="P:cell communication"/>
    <property type="evidence" value="ECO:0007669"/>
    <property type="project" value="InterPro"/>
</dbReference>
<feature type="domain" description="Calx-beta" evidence="9">
    <location>
        <begin position="1270"/>
        <end position="1367"/>
    </location>
</feature>
<keyword evidence="4" id="KW-0106">Calcium</keyword>
<dbReference type="GO" id="GO:0009653">
    <property type="term" value="P:anatomical structure morphogenesis"/>
    <property type="evidence" value="ECO:0007669"/>
    <property type="project" value="TreeGrafter"/>
</dbReference>
<keyword evidence="3" id="KW-0677">Repeat</keyword>
<protein>
    <recommendedName>
        <fullName evidence="9">Calx-beta domain-containing protein</fullName>
    </recommendedName>
</protein>
<reference evidence="10" key="1">
    <citation type="submission" date="2022-01" db="UniProtKB">
        <authorList>
            <consortium name="EnsemblMetazoa"/>
        </authorList>
    </citation>
    <scope>IDENTIFICATION</scope>
</reference>
<evidence type="ECO:0000256" key="8">
    <source>
        <dbReference type="SAM" id="SignalP"/>
    </source>
</evidence>
<dbReference type="Gene3D" id="2.60.40.2030">
    <property type="match status" value="3"/>
</dbReference>
<keyword evidence="7" id="KW-0812">Transmembrane</keyword>
<dbReference type="Pfam" id="PF03160">
    <property type="entry name" value="Calx-beta"/>
    <property type="match status" value="2"/>
</dbReference>
<dbReference type="SUPFAM" id="SSF141072">
    <property type="entry name" value="CalX-like"/>
    <property type="match status" value="3"/>
</dbReference>
<organism evidence="10 11">
    <name type="scientific">Cimex lectularius</name>
    <name type="common">Bed bug</name>
    <name type="synonym">Acanthia lectularia</name>
    <dbReference type="NCBI Taxonomy" id="79782"/>
    <lineage>
        <taxon>Eukaryota</taxon>
        <taxon>Metazoa</taxon>
        <taxon>Ecdysozoa</taxon>
        <taxon>Arthropoda</taxon>
        <taxon>Hexapoda</taxon>
        <taxon>Insecta</taxon>
        <taxon>Pterygota</taxon>
        <taxon>Neoptera</taxon>
        <taxon>Paraneoptera</taxon>
        <taxon>Hemiptera</taxon>
        <taxon>Heteroptera</taxon>
        <taxon>Panheteroptera</taxon>
        <taxon>Cimicomorpha</taxon>
        <taxon>Cimicidae</taxon>
        <taxon>Cimex</taxon>
    </lineage>
</organism>
<dbReference type="GeneID" id="106674396"/>
<evidence type="ECO:0000313" key="11">
    <source>
        <dbReference type="Proteomes" id="UP000494040"/>
    </source>
</evidence>
<dbReference type="Pfam" id="PF16184">
    <property type="entry name" value="Cadherin_3"/>
    <property type="match status" value="3"/>
</dbReference>
<keyword evidence="7" id="KW-0472">Membrane</keyword>
<feature type="domain" description="Calx-beta" evidence="9">
    <location>
        <begin position="1409"/>
        <end position="1510"/>
    </location>
</feature>
<evidence type="ECO:0000256" key="5">
    <source>
        <dbReference type="ARBA" id="ARBA00023180"/>
    </source>
</evidence>
<evidence type="ECO:0000256" key="7">
    <source>
        <dbReference type="SAM" id="Phobius"/>
    </source>
</evidence>
<dbReference type="PANTHER" id="PTHR45739:SF8">
    <property type="entry name" value="FRAS1-RELATED EXTRACELLULAR MATRIX PROTEIN 1"/>
    <property type="match status" value="1"/>
</dbReference>
<comment type="similarity">
    <text evidence="1">Belongs to the FRAS1 family.</text>
</comment>
<dbReference type="KEGG" id="clec:106674396"/>
<keyword evidence="7" id="KW-1133">Transmembrane helix</keyword>
<evidence type="ECO:0000256" key="1">
    <source>
        <dbReference type="ARBA" id="ARBA00005529"/>
    </source>
</evidence>
<evidence type="ECO:0000313" key="10">
    <source>
        <dbReference type="EnsemblMetazoa" id="XP_024080565.1"/>
    </source>
</evidence>
<feature type="domain" description="Calx-beta" evidence="9">
    <location>
        <begin position="1523"/>
        <end position="1621"/>
    </location>
</feature>
<evidence type="ECO:0000256" key="6">
    <source>
        <dbReference type="PROSITE-ProRule" id="PRU01201"/>
    </source>
</evidence>
<feature type="chain" id="PRO_5035283698" description="Calx-beta domain-containing protein" evidence="8">
    <location>
        <begin position="24"/>
        <end position="2345"/>
    </location>
</feature>
<feature type="signal peptide" evidence="8">
    <location>
        <begin position="1"/>
        <end position="23"/>
    </location>
</feature>
<evidence type="ECO:0000256" key="2">
    <source>
        <dbReference type="ARBA" id="ARBA00022729"/>
    </source>
</evidence>
<feature type="repeat" description="CSPG" evidence="6">
    <location>
        <begin position="946"/>
        <end position="1037"/>
    </location>
</feature>
<dbReference type="EnsemblMetazoa" id="XM_024224797.1">
    <property type="protein sequence ID" value="XP_024080565.1"/>
    <property type="gene ID" value="LOC106674396"/>
</dbReference>
<dbReference type="InterPro" id="IPR038081">
    <property type="entry name" value="CalX-like_sf"/>
</dbReference>
<evidence type="ECO:0000259" key="9">
    <source>
        <dbReference type="SMART" id="SM00237"/>
    </source>
</evidence>
<feature type="transmembrane region" description="Helical" evidence="7">
    <location>
        <begin position="2294"/>
        <end position="2320"/>
    </location>
</feature>
<dbReference type="InterPro" id="IPR039005">
    <property type="entry name" value="CSPG_rpt"/>
</dbReference>
<evidence type="ECO:0000256" key="3">
    <source>
        <dbReference type="ARBA" id="ARBA00022737"/>
    </source>
</evidence>
<accession>A0A8I6SRI0</accession>
<dbReference type="InterPro" id="IPR051561">
    <property type="entry name" value="FRAS1_ECM"/>
</dbReference>
<dbReference type="SMART" id="SM00237">
    <property type="entry name" value="Calx_beta"/>
    <property type="match status" value="3"/>
</dbReference>
<dbReference type="InterPro" id="IPR003644">
    <property type="entry name" value="Calx_beta"/>
</dbReference>
<keyword evidence="2 8" id="KW-0732">Signal</keyword>
<proteinExistence type="inferred from homology"/>
<dbReference type="GO" id="GO:0016020">
    <property type="term" value="C:membrane"/>
    <property type="evidence" value="ECO:0007669"/>
    <property type="project" value="InterPro"/>
</dbReference>
<dbReference type="RefSeq" id="XP_024080565.1">
    <property type="nucleotide sequence ID" value="XM_024224797.1"/>
</dbReference>
<evidence type="ECO:0000256" key="4">
    <source>
        <dbReference type="ARBA" id="ARBA00022837"/>
    </source>
</evidence>
<dbReference type="OrthoDB" id="8173480at2759"/>
<feature type="repeat" description="CSPG" evidence="6">
    <location>
        <begin position="1057"/>
        <end position="1146"/>
    </location>
</feature>
<dbReference type="OMA" id="ATCENES"/>
<dbReference type="Proteomes" id="UP000494040">
    <property type="component" value="Unassembled WGS sequence"/>
</dbReference>
<dbReference type="PROSITE" id="PS51854">
    <property type="entry name" value="CSPG"/>
    <property type="match status" value="2"/>
</dbReference>
<sequence>MSIGFIMLLRIILWSAAVSPAICSIIRSKMDLEIGVGQVLNFDPRLYLDLPSDCGLQFSSQNFNFIGAVEPKKTVCGRNLTYSHFGSQYDQTLRFFVLHGGKIERGSVRVKIVRKADFSLKPLVVQKGKTVSLIENVKGGNRKCKVFIKETPRFGALRLRYPGQLEYNCSDLKNSLVYKNFENSNSNDSLTIRISLEKPIQIFYTQLKIYVTSEASNRPPQTLDNSSFWQLKSKDDTTKSNRLLYKIGNPNEMTVLSTFTGLRVNHFRQEDIDNRLVTAFPSKNGNGTIKLNVLDEENASSQVEVPVFSGNATKLKHFTSNCLKGLAIMEGHSGPLVHFPWVSNPEKEKFKILQFPKLGNITVPGTENNFNLKEALEGRVIYNNYHPGKGTDFVILELENCGSFVYPIFIITEDKSPPIWTGPKEISVKSGDLSLSSFTASDPDSPQDELNFKLEDIKFGEIIMKDEESEMRNIKEWRPCDLEKIYYRLMKRPVGGGVDRMSFKIVDSSYPPNKSPLIHIKINIPKDTTPPKLVSNPGLIYREEPTQLTGLKFADDWPKSHIVYQPSSALGRFLTKGGLNLPVFSQEMIDKGVVYFSLEIKKESDFEIVFNVSDGDGNKIENQALRVHVSRETMFHTHQPEQYIGLLQVDEGGIAELSSELWGHKECGDSSFYLDESPSKGEIMLGNKNVKSFNCSSLMSGDVLYEHDSLEIGKNAIFDRFILKTANGTKIMFNVVINPIDNYMTEVLVKKEVTVKEGGKAKISEENLEILDPDTKDGDITCDIVVKPVYGVVNPFRKSDLVNGKVFYSQTVHKMLEPERDCLTIYCHDNTNQYGNKTTIDVKILPVNDEPPVITFTNVTKKYIQLSEAVYVSDMDTEPDFLTLGIIRHPRKGIIEKRYGNLLNFTLSELPELFYENFGGADSFVLAASDGEFMTASEIFIEIQDFFPLVINKGLDLETNANKLITDEELYSEISNIDKRELLYIIKNPPMFGLLLLNDKQLTVGNTFSQEDVSEKRVSYTHTDDTSLMDVIVFDIAHRSDVLQNQNFFITIHDNKMNLRVVSRQLKILPKSVLVLDENSLRVEPSPRDKAKFNVLLISQTKHGRLEFTDGRTAQSFTLKDLENKRIQYVHKSDSTQQEILQFEVSDGLHRVFHSMTILVADPEPLQKSKLVLLKNNPLTRVRQIPGREIGSEVSNRELSAVDSEGNSIEYQIVTKPKHGRIFNIKSNKTVDTFTQDEIDNRFIYYFLQNDAKVSSDSMVLNLKTTNDKVKGVKFTIEMSWVSFKSNIFFTNEESDVFQIGILRKGFLNQSSSIDISVEGGNATIDDFTIQDNNVYFTPGQVESNLSLNIKNDNISEGVEYVVFKITSALNSLVEEPHETKVFISDLIKSPVAKYEVEGRPTIHKKTNNHIECVHNNISMSFKFESNVVFAYEADELATVELVRNGNLNSTTVLCYTEDNSANYKDFVPRGQDSSSIISFKKGEIRKNCNIKLKNDEIYEGQEDFFVYLKCIDIAENDRNISTTVVIIDKEDEEFVTFEKEHYFVQESNLLLITIVREGDISHSQHIKVFTEDGTAKSKEDFLSTPAVMEFEPNMEELSYEVEILNDNLTEGREFFIIKLALGKGEVESYQQAIVYISDLPNSRAMVFPSPPIIQSLRDYGSRNKNSVLVQGYPIVCLSVCDYFHTHYSKYQDWCLDYNITSNTILYHWEIEDMNGELKEIQNPLYFNPIKTMVLDSVYFHGGYKLRCAIRPLNDGIKGKISYSSIVTIDRTEGICPKVKENLLGAEPFMPHIAYIDLNGTKSLQLSVAIPHFDGLFPVVSTQKIKTEKEIMLTYPMRSEIHKCSNILKLKEGVIKNGFLNPPEKLQATERNQFSSIRGNETLRFYKHLNLKSCLWSFKGYFTLPDVVNVCGALVKTDISTEHDNASVLLEIPIHIYYFTSSLFGWQQIHSSTTTKLEFTYKTSTIIRGDMMKMEEGNLKSYLLGTNMYISQNGSLILYFKTRPKFNGYFLPEIPGRFVSHVRNKDRPELDFTLTFLGNLTEGPNVEQLWMFSSDMASVDYSGNYEIALIPCVGSVACTPKKPIVQNLEVQFQQISDTVFHRYPLNTQFKLNKHRWDASGDTGDNLLFEPGDYVYGKIGVIPPQDHLILNINKCYVCAGKYDYIPKYDPENREFGCLMDSPQLYFSLKLIDRDDASSVQRVFYDEIFNASLEATCENESKYKNCDAFTFDVTPLYKQSVANIWFVHCTYSITISDKKRAKRNINQDGWNMHRIILQKQYLESFEKLGVEPKRDWYIISFSLFLVVLLMVCGFLFAFVIGIKKELVETKKHKYSYITYKNCKSDML</sequence>
<name>A0A8I6SRI0_CIMLE</name>
<dbReference type="PANTHER" id="PTHR45739">
    <property type="entry name" value="MATRIX PROTEIN, PUTATIVE-RELATED"/>
    <property type="match status" value="1"/>
</dbReference>
<keyword evidence="11" id="KW-1185">Reference proteome</keyword>
<keyword evidence="5" id="KW-0325">Glycoprotein</keyword>